<keyword evidence="5" id="KW-0411">Iron-sulfur</keyword>
<accession>W4L587</accession>
<evidence type="ECO:0000256" key="2">
    <source>
        <dbReference type="ARBA" id="ARBA00022723"/>
    </source>
</evidence>
<dbReference type="Gene3D" id="1.10.150.120">
    <property type="entry name" value="[2Fe-2S]-binding domain"/>
    <property type="match status" value="1"/>
</dbReference>
<proteinExistence type="predicted"/>
<dbReference type="GO" id="GO:0051537">
    <property type="term" value="F:2 iron, 2 sulfur cluster binding"/>
    <property type="evidence" value="ECO:0007669"/>
    <property type="project" value="UniProtKB-KW"/>
</dbReference>
<keyword evidence="1" id="KW-0001">2Fe-2S</keyword>
<protein>
    <recommendedName>
        <fullName evidence="6">2Fe-2S ferredoxin-type domain-containing protein</fullName>
    </recommendedName>
</protein>
<dbReference type="InterPro" id="IPR001041">
    <property type="entry name" value="2Fe-2S_ferredoxin-type"/>
</dbReference>
<keyword evidence="4" id="KW-0408">Iron</keyword>
<dbReference type="AlphaFoldDB" id="W4L587"/>
<dbReference type="InterPro" id="IPR006058">
    <property type="entry name" value="2Fe2S_fd_BS"/>
</dbReference>
<keyword evidence="2" id="KW-0479">Metal-binding</keyword>
<dbReference type="SUPFAM" id="SSF47741">
    <property type="entry name" value="CO dehydrogenase ISP C-domain like"/>
    <property type="match status" value="1"/>
</dbReference>
<dbReference type="PATRIC" id="fig|1429438.4.peg.7661"/>
<evidence type="ECO:0000259" key="6">
    <source>
        <dbReference type="PROSITE" id="PS51085"/>
    </source>
</evidence>
<evidence type="ECO:0000256" key="3">
    <source>
        <dbReference type="ARBA" id="ARBA00023002"/>
    </source>
</evidence>
<dbReference type="HOGENOM" id="CLU_052511_3_1_7"/>
<dbReference type="InterPro" id="IPR036010">
    <property type="entry name" value="2Fe-2S_ferredoxin-like_sf"/>
</dbReference>
<evidence type="ECO:0000256" key="1">
    <source>
        <dbReference type="ARBA" id="ARBA00022714"/>
    </source>
</evidence>
<evidence type="ECO:0000256" key="4">
    <source>
        <dbReference type="ARBA" id="ARBA00023004"/>
    </source>
</evidence>
<dbReference type="PROSITE" id="PS51085">
    <property type="entry name" value="2FE2S_FER_2"/>
    <property type="match status" value="1"/>
</dbReference>
<dbReference type="FunFam" id="1.10.150.120:FF:000003">
    <property type="entry name" value="Carbon monoxide dehydrogenase, small subunit"/>
    <property type="match status" value="1"/>
</dbReference>
<keyword evidence="8" id="KW-1185">Reference proteome</keyword>
<dbReference type="GO" id="GO:0016491">
    <property type="term" value="F:oxidoreductase activity"/>
    <property type="evidence" value="ECO:0007669"/>
    <property type="project" value="UniProtKB-KW"/>
</dbReference>
<feature type="domain" description="2Fe-2S ferredoxin-type" evidence="6">
    <location>
        <begin position="3"/>
        <end position="79"/>
    </location>
</feature>
<dbReference type="EMBL" id="AZHW01001317">
    <property type="protein sequence ID" value="ETW93054.1"/>
    <property type="molecule type" value="Genomic_DNA"/>
</dbReference>
<dbReference type="InterPro" id="IPR036884">
    <property type="entry name" value="2Fe-2S-bd_dom_sf"/>
</dbReference>
<dbReference type="Gene3D" id="3.10.20.30">
    <property type="match status" value="1"/>
</dbReference>
<comment type="caution">
    <text evidence="7">The sequence shown here is derived from an EMBL/GenBank/DDBJ whole genome shotgun (WGS) entry which is preliminary data.</text>
</comment>
<dbReference type="Pfam" id="PF01799">
    <property type="entry name" value="Fer2_2"/>
    <property type="match status" value="1"/>
</dbReference>
<dbReference type="GO" id="GO:0046872">
    <property type="term" value="F:metal ion binding"/>
    <property type="evidence" value="ECO:0007669"/>
    <property type="project" value="UniProtKB-KW"/>
</dbReference>
<evidence type="ECO:0000256" key="5">
    <source>
        <dbReference type="ARBA" id="ARBA00023014"/>
    </source>
</evidence>
<dbReference type="CDD" id="cd00207">
    <property type="entry name" value="fer2"/>
    <property type="match status" value="1"/>
</dbReference>
<organism evidence="7 8">
    <name type="scientific">Entotheonella factor</name>
    <dbReference type="NCBI Taxonomy" id="1429438"/>
    <lineage>
        <taxon>Bacteria</taxon>
        <taxon>Pseudomonadati</taxon>
        <taxon>Nitrospinota/Tectimicrobiota group</taxon>
        <taxon>Candidatus Tectimicrobiota</taxon>
        <taxon>Candidatus Entotheonellia</taxon>
        <taxon>Candidatus Entotheonellales</taxon>
        <taxon>Candidatus Entotheonellaceae</taxon>
        <taxon>Candidatus Entotheonella</taxon>
    </lineage>
</organism>
<keyword evidence="3" id="KW-0560">Oxidoreductase</keyword>
<dbReference type="FunFam" id="3.10.20.30:FF:000020">
    <property type="entry name" value="Xanthine dehydrogenase iron-sulfur subunit"/>
    <property type="match status" value="1"/>
</dbReference>
<dbReference type="Proteomes" id="UP000019141">
    <property type="component" value="Unassembled WGS sequence"/>
</dbReference>
<dbReference type="PANTHER" id="PTHR44379:SF5">
    <property type="entry name" value="OXIDOREDUCTASE WITH IRON-SULFUR SUBUNIT"/>
    <property type="match status" value="1"/>
</dbReference>
<reference evidence="7 8" key="1">
    <citation type="journal article" date="2014" name="Nature">
        <title>An environmental bacterial taxon with a large and distinct metabolic repertoire.</title>
        <authorList>
            <person name="Wilson M.C."/>
            <person name="Mori T."/>
            <person name="Ruckert C."/>
            <person name="Uria A.R."/>
            <person name="Helf M.J."/>
            <person name="Takada K."/>
            <person name="Gernert C."/>
            <person name="Steffens U.A."/>
            <person name="Heycke N."/>
            <person name="Schmitt S."/>
            <person name="Rinke C."/>
            <person name="Helfrich E.J."/>
            <person name="Brachmann A.O."/>
            <person name="Gurgui C."/>
            <person name="Wakimoto T."/>
            <person name="Kracht M."/>
            <person name="Crusemann M."/>
            <person name="Hentschel U."/>
            <person name="Abe I."/>
            <person name="Matsunaga S."/>
            <person name="Kalinowski J."/>
            <person name="Takeyama H."/>
            <person name="Piel J."/>
        </authorList>
    </citation>
    <scope>NUCLEOTIDE SEQUENCE [LARGE SCALE GENOMIC DNA]</scope>
    <source>
        <strain evidence="8">TSY1</strain>
    </source>
</reference>
<dbReference type="Pfam" id="PF00111">
    <property type="entry name" value="Fer2"/>
    <property type="match status" value="1"/>
</dbReference>
<dbReference type="PROSITE" id="PS00197">
    <property type="entry name" value="2FE2S_FER_1"/>
    <property type="match status" value="1"/>
</dbReference>
<name>W4L587_ENTF1</name>
<sequence>MKHVLSTTVNDEPQEVLVEPFCSLLDMLRDSLQLTGTKKGCDEGDCGACTVIIDDKTVTSCMMLALDAQDKAVTTVEGLMQDGELHPVQAAFVEHGGVQCGFCTPGLIMSGVGLLLENPNPTEEDVRYAIGGNLCRCTGYSRVVKAILAAAENSRG</sequence>
<evidence type="ECO:0000313" key="8">
    <source>
        <dbReference type="Proteomes" id="UP000019141"/>
    </source>
</evidence>
<dbReference type="InterPro" id="IPR012675">
    <property type="entry name" value="Beta-grasp_dom_sf"/>
</dbReference>
<dbReference type="InterPro" id="IPR002888">
    <property type="entry name" value="2Fe-2S-bd"/>
</dbReference>
<dbReference type="InterPro" id="IPR051452">
    <property type="entry name" value="Diverse_Oxidoreductases"/>
</dbReference>
<evidence type="ECO:0000313" key="7">
    <source>
        <dbReference type="EMBL" id="ETW93054.1"/>
    </source>
</evidence>
<dbReference type="SUPFAM" id="SSF54292">
    <property type="entry name" value="2Fe-2S ferredoxin-like"/>
    <property type="match status" value="1"/>
</dbReference>
<dbReference type="PANTHER" id="PTHR44379">
    <property type="entry name" value="OXIDOREDUCTASE WITH IRON-SULFUR SUBUNIT"/>
    <property type="match status" value="1"/>
</dbReference>
<gene>
    <name evidence="7" type="ORF">ETSY1_40925</name>
</gene>